<dbReference type="InterPro" id="IPR013655">
    <property type="entry name" value="PAS_fold_3"/>
</dbReference>
<evidence type="ECO:0000256" key="9">
    <source>
        <dbReference type="ARBA" id="ARBA00022989"/>
    </source>
</evidence>
<proteinExistence type="predicted"/>
<dbReference type="InterPro" id="IPR029016">
    <property type="entry name" value="GAF-like_dom_sf"/>
</dbReference>
<dbReference type="InterPro" id="IPR000700">
    <property type="entry name" value="PAS-assoc_C"/>
</dbReference>
<dbReference type="GO" id="GO:0006355">
    <property type="term" value="P:regulation of DNA-templated transcription"/>
    <property type="evidence" value="ECO:0007669"/>
    <property type="project" value="InterPro"/>
</dbReference>
<dbReference type="SUPFAM" id="SSF141868">
    <property type="entry name" value="EAL domain-like"/>
    <property type="match status" value="1"/>
</dbReference>
<dbReference type="PROSITE" id="PS50887">
    <property type="entry name" value="GGDEF"/>
    <property type="match status" value="1"/>
</dbReference>
<dbReference type="Pfam" id="PF02743">
    <property type="entry name" value="dCache_1"/>
    <property type="match status" value="1"/>
</dbReference>
<dbReference type="RefSeq" id="WP_206756617.1">
    <property type="nucleotide sequence ID" value="NZ_JACJPW010000018.1"/>
</dbReference>
<keyword evidence="8" id="KW-0067">ATP-binding</keyword>
<dbReference type="SMART" id="SM00065">
    <property type="entry name" value="GAF"/>
    <property type="match status" value="1"/>
</dbReference>
<keyword evidence="4" id="KW-0808">Transferase</keyword>
<keyword evidence="7" id="KW-0418">Kinase</keyword>
<evidence type="ECO:0000259" key="15">
    <source>
        <dbReference type="PROSITE" id="PS50113"/>
    </source>
</evidence>
<dbReference type="PROSITE" id="PS50885">
    <property type="entry name" value="HAMP"/>
    <property type="match status" value="1"/>
</dbReference>
<dbReference type="SUPFAM" id="SSF55781">
    <property type="entry name" value="GAF domain-like"/>
    <property type="match status" value="1"/>
</dbReference>
<dbReference type="Gene3D" id="6.10.340.10">
    <property type="match status" value="1"/>
</dbReference>
<dbReference type="Gene3D" id="3.30.450.20">
    <property type="entry name" value="PAS domain"/>
    <property type="match status" value="7"/>
</dbReference>
<dbReference type="CDD" id="cd00130">
    <property type="entry name" value="PAS"/>
    <property type="match status" value="5"/>
</dbReference>
<evidence type="ECO:0000256" key="2">
    <source>
        <dbReference type="ARBA" id="ARBA00022475"/>
    </source>
</evidence>
<dbReference type="GO" id="GO:0000160">
    <property type="term" value="P:phosphorelay signal transduction system"/>
    <property type="evidence" value="ECO:0007669"/>
    <property type="project" value="UniProtKB-KW"/>
</dbReference>
<evidence type="ECO:0000256" key="11">
    <source>
        <dbReference type="ARBA" id="ARBA00023136"/>
    </source>
</evidence>
<feature type="domain" description="PAC" evidence="15">
    <location>
        <begin position="1152"/>
        <end position="1204"/>
    </location>
</feature>
<dbReference type="InterPro" id="IPR035919">
    <property type="entry name" value="EAL_sf"/>
</dbReference>
<feature type="domain" description="PAC" evidence="15">
    <location>
        <begin position="477"/>
        <end position="529"/>
    </location>
</feature>
<comment type="subcellular location">
    <subcellularLocation>
        <location evidence="1">Cell membrane</location>
        <topology evidence="1">Multi-pass membrane protein</topology>
    </subcellularLocation>
</comment>
<dbReference type="CDD" id="cd01948">
    <property type="entry name" value="EAL"/>
    <property type="match status" value="1"/>
</dbReference>
<dbReference type="NCBIfam" id="TIGR00229">
    <property type="entry name" value="sensory_box"/>
    <property type="match status" value="5"/>
</dbReference>
<feature type="domain" description="PAC" evidence="15">
    <location>
        <begin position="896"/>
        <end position="953"/>
    </location>
</feature>
<dbReference type="EMBL" id="JACJPW010000018">
    <property type="protein sequence ID" value="MBD2181314.1"/>
    <property type="molecule type" value="Genomic_DNA"/>
</dbReference>
<dbReference type="InterPro" id="IPR013767">
    <property type="entry name" value="PAS_fold"/>
</dbReference>
<evidence type="ECO:0000313" key="20">
    <source>
        <dbReference type="Proteomes" id="UP000641646"/>
    </source>
</evidence>
<organism evidence="19 20">
    <name type="scientific">Aerosakkonema funiforme FACHB-1375</name>
    <dbReference type="NCBI Taxonomy" id="2949571"/>
    <lineage>
        <taxon>Bacteria</taxon>
        <taxon>Bacillati</taxon>
        <taxon>Cyanobacteriota</taxon>
        <taxon>Cyanophyceae</taxon>
        <taxon>Oscillatoriophycideae</taxon>
        <taxon>Aerosakkonematales</taxon>
        <taxon>Aerosakkonemataceae</taxon>
        <taxon>Aerosakkonema</taxon>
    </lineage>
</organism>
<dbReference type="InterPro" id="IPR001633">
    <property type="entry name" value="EAL_dom"/>
</dbReference>
<dbReference type="Pfam" id="PF00990">
    <property type="entry name" value="GGDEF"/>
    <property type="match status" value="2"/>
</dbReference>
<comment type="caution">
    <text evidence="19">The sequence shown here is derived from an EMBL/GenBank/DDBJ whole genome shotgun (WGS) entry which is preliminary data.</text>
</comment>
<dbReference type="SMART" id="SM00052">
    <property type="entry name" value="EAL"/>
    <property type="match status" value="1"/>
</dbReference>
<accession>A0A926ZG36</accession>
<dbReference type="PROSITE" id="PS50113">
    <property type="entry name" value="PAC"/>
    <property type="match status" value="5"/>
</dbReference>
<keyword evidence="9 13" id="KW-1133">Transmembrane helix</keyword>
<dbReference type="SUPFAM" id="SSF103190">
    <property type="entry name" value="Sensory domain-like"/>
    <property type="match status" value="1"/>
</dbReference>
<evidence type="ECO:0000313" key="19">
    <source>
        <dbReference type="EMBL" id="MBD2181314.1"/>
    </source>
</evidence>
<evidence type="ECO:0000256" key="4">
    <source>
        <dbReference type="ARBA" id="ARBA00022679"/>
    </source>
</evidence>
<keyword evidence="11 13" id="KW-0472">Membrane</keyword>
<keyword evidence="12" id="KW-0175">Coiled coil</keyword>
<dbReference type="Proteomes" id="UP000641646">
    <property type="component" value="Unassembled WGS sequence"/>
</dbReference>
<dbReference type="InterPro" id="IPR001610">
    <property type="entry name" value="PAC"/>
</dbReference>
<feature type="transmembrane region" description="Helical" evidence="13">
    <location>
        <begin position="28"/>
        <end position="50"/>
    </location>
</feature>
<keyword evidence="5 13" id="KW-0812">Transmembrane</keyword>
<evidence type="ECO:0000259" key="18">
    <source>
        <dbReference type="PROSITE" id="PS50887"/>
    </source>
</evidence>
<dbReference type="SUPFAM" id="SSF55785">
    <property type="entry name" value="PYP-like sensor domain (PAS domain)"/>
    <property type="match status" value="5"/>
</dbReference>
<keyword evidence="3" id="KW-0597">Phosphoprotein</keyword>
<dbReference type="Gene3D" id="3.20.20.450">
    <property type="entry name" value="EAL domain"/>
    <property type="match status" value="1"/>
</dbReference>
<keyword evidence="20" id="KW-1185">Reference proteome</keyword>
<feature type="domain" description="PAC" evidence="15">
    <location>
        <begin position="598"/>
        <end position="654"/>
    </location>
</feature>
<dbReference type="Gene3D" id="3.30.450.40">
    <property type="match status" value="1"/>
</dbReference>
<dbReference type="SMART" id="SM00086">
    <property type="entry name" value="PAC"/>
    <property type="match status" value="5"/>
</dbReference>
<reference evidence="19" key="1">
    <citation type="journal article" date="2015" name="ISME J.">
        <title>Draft Genome Sequence of Streptomyces incarnatus NRRL8089, which Produces the Nucleoside Antibiotic Sinefungin.</title>
        <authorList>
            <person name="Oshima K."/>
            <person name="Hattori M."/>
            <person name="Shimizu H."/>
            <person name="Fukuda K."/>
            <person name="Nemoto M."/>
            <person name="Inagaki K."/>
            <person name="Tamura T."/>
        </authorList>
    </citation>
    <scope>NUCLEOTIDE SEQUENCE</scope>
    <source>
        <strain evidence="19">FACHB-1375</strain>
    </source>
</reference>
<keyword evidence="2" id="KW-1003">Cell membrane</keyword>
<feature type="domain" description="PAC" evidence="15">
    <location>
        <begin position="1028"/>
        <end position="1078"/>
    </location>
</feature>
<dbReference type="InterPro" id="IPR013656">
    <property type="entry name" value="PAS_4"/>
</dbReference>
<dbReference type="CDD" id="cd01949">
    <property type="entry name" value="GGDEF"/>
    <property type="match status" value="1"/>
</dbReference>
<dbReference type="SMART" id="SM00091">
    <property type="entry name" value="PAS"/>
    <property type="match status" value="5"/>
</dbReference>
<dbReference type="CDD" id="cd12915">
    <property type="entry name" value="PDC2_DGC_like"/>
    <property type="match status" value="1"/>
</dbReference>
<dbReference type="PROSITE" id="PS50883">
    <property type="entry name" value="EAL"/>
    <property type="match status" value="1"/>
</dbReference>
<dbReference type="Pfam" id="PF00989">
    <property type="entry name" value="PAS"/>
    <property type="match status" value="1"/>
</dbReference>
<dbReference type="CDD" id="cd12914">
    <property type="entry name" value="PDC1_DGC_like"/>
    <property type="match status" value="1"/>
</dbReference>
<feature type="domain" description="PAS" evidence="14">
    <location>
        <begin position="954"/>
        <end position="1014"/>
    </location>
</feature>
<evidence type="ECO:0000256" key="3">
    <source>
        <dbReference type="ARBA" id="ARBA00022553"/>
    </source>
</evidence>
<dbReference type="InterPro" id="IPR043128">
    <property type="entry name" value="Rev_trsase/Diguanyl_cyclase"/>
</dbReference>
<dbReference type="InterPro" id="IPR035965">
    <property type="entry name" value="PAS-like_dom_sf"/>
</dbReference>
<dbReference type="SUPFAM" id="SSF55073">
    <property type="entry name" value="Nucleotide cyclase"/>
    <property type="match status" value="2"/>
</dbReference>
<feature type="domain" description="HAMP" evidence="17">
    <location>
        <begin position="338"/>
        <end position="391"/>
    </location>
</feature>
<evidence type="ECO:0000256" key="12">
    <source>
        <dbReference type="SAM" id="Coils"/>
    </source>
</evidence>
<feature type="domain" description="PAS" evidence="14">
    <location>
        <begin position="403"/>
        <end position="473"/>
    </location>
</feature>
<evidence type="ECO:0000256" key="13">
    <source>
        <dbReference type="SAM" id="Phobius"/>
    </source>
</evidence>
<dbReference type="InterPro" id="IPR029151">
    <property type="entry name" value="Sensor-like_sf"/>
</dbReference>
<dbReference type="GO" id="GO:0005886">
    <property type="term" value="C:plasma membrane"/>
    <property type="evidence" value="ECO:0007669"/>
    <property type="project" value="UniProtKB-SubCell"/>
</dbReference>
<evidence type="ECO:0000259" key="14">
    <source>
        <dbReference type="PROSITE" id="PS50112"/>
    </source>
</evidence>
<dbReference type="InterPro" id="IPR029787">
    <property type="entry name" value="Nucleotide_cyclase"/>
</dbReference>
<evidence type="ECO:0000259" key="16">
    <source>
        <dbReference type="PROSITE" id="PS50883"/>
    </source>
</evidence>
<reference evidence="19" key="2">
    <citation type="submission" date="2020-08" db="EMBL/GenBank/DDBJ databases">
        <authorList>
            <person name="Chen M."/>
            <person name="Teng W."/>
            <person name="Zhao L."/>
            <person name="Hu C."/>
            <person name="Zhou Y."/>
            <person name="Han B."/>
            <person name="Song L."/>
            <person name="Shu W."/>
        </authorList>
    </citation>
    <scope>NUCLEOTIDE SEQUENCE</scope>
    <source>
        <strain evidence="19">FACHB-1375</strain>
    </source>
</reference>
<dbReference type="InterPro" id="IPR052155">
    <property type="entry name" value="Biofilm_reg_signaling"/>
</dbReference>
<feature type="domain" description="GGDEF" evidence="18">
    <location>
        <begin position="1237"/>
        <end position="1417"/>
    </location>
</feature>
<dbReference type="CDD" id="cd06225">
    <property type="entry name" value="HAMP"/>
    <property type="match status" value="1"/>
</dbReference>
<dbReference type="Pfam" id="PF00563">
    <property type="entry name" value="EAL"/>
    <property type="match status" value="1"/>
</dbReference>
<evidence type="ECO:0000256" key="7">
    <source>
        <dbReference type="ARBA" id="ARBA00022777"/>
    </source>
</evidence>
<dbReference type="InterPro" id="IPR003018">
    <property type="entry name" value="GAF"/>
</dbReference>
<dbReference type="PROSITE" id="PS50112">
    <property type="entry name" value="PAS"/>
    <property type="match status" value="5"/>
</dbReference>
<dbReference type="NCBIfam" id="TIGR00254">
    <property type="entry name" value="GGDEF"/>
    <property type="match status" value="1"/>
</dbReference>
<dbReference type="Pfam" id="PF00672">
    <property type="entry name" value="HAMP"/>
    <property type="match status" value="1"/>
</dbReference>
<keyword evidence="10" id="KW-0902">Two-component regulatory system</keyword>
<evidence type="ECO:0000256" key="8">
    <source>
        <dbReference type="ARBA" id="ARBA00022840"/>
    </source>
</evidence>
<dbReference type="PANTHER" id="PTHR44757">
    <property type="entry name" value="DIGUANYLATE CYCLASE DGCP"/>
    <property type="match status" value="1"/>
</dbReference>
<feature type="domain" description="EAL" evidence="16">
    <location>
        <begin position="1426"/>
        <end position="1682"/>
    </location>
</feature>
<dbReference type="InterPro" id="IPR000014">
    <property type="entry name" value="PAS"/>
</dbReference>
<feature type="coiled-coil region" evidence="12">
    <location>
        <begin position="638"/>
        <end position="672"/>
    </location>
</feature>
<dbReference type="SMART" id="SM00267">
    <property type="entry name" value="GGDEF"/>
    <property type="match status" value="1"/>
</dbReference>
<evidence type="ECO:0000256" key="10">
    <source>
        <dbReference type="ARBA" id="ARBA00023012"/>
    </source>
</evidence>
<protein>
    <submittedName>
        <fullName evidence="19">PAS domain S-box protein</fullName>
    </submittedName>
</protein>
<dbReference type="InterPro" id="IPR033479">
    <property type="entry name" value="dCache_1"/>
</dbReference>
<keyword evidence="6" id="KW-0547">Nucleotide-binding</keyword>
<dbReference type="Gene3D" id="3.30.70.270">
    <property type="match status" value="1"/>
</dbReference>
<gene>
    <name evidence="19" type="ORF">H6G03_09380</name>
</gene>
<dbReference type="InterPro" id="IPR003660">
    <property type="entry name" value="HAMP_dom"/>
</dbReference>
<dbReference type="InterPro" id="IPR000160">
    <property type="entry name" value="GGDEF_dom"/>
</dbReference>
<dbReference type="FunFam" id="3.30.450.20:FF:000099">
    <property type="entry name" value="Sensory box sensor histidine kinase"/>
    <property type="match status" value="1"/>
</dbReference>
<dbReference type="Pfam" id="PF08448">
    <property type="entry name" value="PAS_4"/>
    <property type="match status" value="2"/>
</dbReference>
<dbReference type="Pfam" id="PF08447">
    <property type="entry name" value="PAS_3"/>
    <property type="match status" value="1"/>
</dbReference>
<evidence type="ECO:0000259" key="17">
    <source>
        <dbReference type="PROSITE" id="PS50885"/>
    </source>
</evidence>
<feature type="domain" description="PAS" evidence="14">
    <location>
        <begin position="827"/>
        <end position="878"/>
    </location>
</feature>
<evidence type="ECO:0000256" key="5">
    <source>
        <dbReference type="ARBA" id="ARBA00022692"/>
    </source>
</evidence>
<dbReference type="FunFam" id="3.20.20.450:FF:000001">
    <property type="entry name" value="Cyclic di-GMP phosphodiesterase yahA"/>
    <property type="match status" value="1"/>
</dbReference>
<feature type="domain" description="PAS" evidence="14">
    <location>
        <begin position="1079"/>
        <end position="1149"/>
    </location>
</feature>
<dbReference type="Pfam" id="PF13426">
    <property type="entry name" value="PAS_9"/>
    <property type="match status" value="1"/>
</dbReference>
<name>A0A926ZG36_9CYAN</name>
<evidence type="ECO:0000256" key="6">
    <source>
        <dbReference type="ARBA" id="ARBA00022741"/>
    </source>
</evidence>
<dbReference type="Pfam" id="PF13185">
    <property type="entry name" value="GAF_2"/>
    <property type="match status" value="1"/>
</dbReference>
<feature type="domain" description="PAS" evidence="14">
    <location>
        <begin position="530"/>
        <end position="600"/>
    </location>
</feature>
<sequence>MQSSETKFSTSKHRGQSRLISVFASLRFRLILLVFLAVVPTFVLTLYTYWKERQQALAVAQKDALQLTELASKIQEQSIEVTRQVLMTLAQLPQVQSVGIETPSSNAACNTLFAALQQQYRQYANIGVVDRHGKVRCSAISGKDSVNRASSTWFQLAIKDRDFSIGEYQIGHIPDKATIDFGYPVRDRAGEVKAVIYAALDLNWFNQIAPSAELPPGASFTIIDRKGTILTRYPNPETWVGRKAPETHTIETIRSRANKGIIYTPGVDGISRLYVVTPLETNTNDPLLSSMPSSLYVSVGIPKKVVFAVANQTFIRNLIWLGVGTSLMLTAAWIGSELFVIRQIKALLLATKRLGDGDFNTRVCWRLTGGEIKQLGLAFDEMAAYLQRSVSERDSTFRTLEEREKRYRAVVNSVAEVIFQIDTIGVWTFLNPAWTKITGYRIAESIGKNCLDFVYPDDRQHYSEEFQSLNRRQTEFCRYELRLVTKNNELRYVELQAQLTFAPDGTITGICGTLNDITNSKRVQAVLAESYNLLQAVVEGSSDAIFVKDLEGRYVLANSTTARIMGKPLGEIIGRDDTELFSPETADRIIENDRKIMASGETEIVEEIVTANNITRTFLASKYVLRDYQSNIIGSIGIARDITDRKRLENEREQLLEQLKQEKEDLTALTTVTANAIGTLNLDELLEVLLLRIASVVQADMGAILLKENDRLRVRASIGIDAENRSHFSVPIGQGFAGTIAATQKLLYIEDVQRDPIAIGQPLKQLGIRTMLGVPLQRNNNTIGVLHLDWLSVHPFSERELHLLEITAERCTIAILNAQLYEQTKQLQERLQLQIDTMPIGCIELDVEFGVIDWNPAAERIFSFTKEEVLGKRLHDLVTGEWESIPPMTADRSPILNTDSSIAKIDHNITKDGRNIICEWYILPLETDGTVIGSLAMVQDITERKLAELELRGSEKRYRNLFQSNPHPMWVYDFETLRFLDVNDAAIQHYGYSRDEFLAMTIRDIHPPEDISSLLAETISQQNSDINRRSLWRNRKKDGTIMYVEIAAHELIFFGRRAQLILANDITERKRAEDALRESERRYYTLAKVSPVGIFRTDIRGECLYVNERWCQITGLTVEESLGVSWMQALHPEDRERVLSEWDLATRDNFRFESEYRFKNPNGLTTWVFGQAVVETGENGEVLGYVGTLTDITDRKQAEDLLWCYAFYDPLTGLPNRTLFLERLRQKIEQKKCGETGLFAVMLLDLDRFQIVKYSLGHEVADRLLVATAHRLKNCLSNFGFSILNFGLSAGDKNIEFRQIYQQPNNVNNPKSAFLDSRLGTSQNLKFFVAQVGLDEFAIILADLEKPSDATRVADRIYQELQLPFNFDGQEVFVTASIGIAFSTIDYDLATDFLRAADTAMHQSKKLGFGGYALFEPRWHVGAVEKLQLETDLRRAIERSELRVYYQPIVSLKSGRISGFEALVRWQHPTRGFVSPDQFIPLAEETGSIGAIDRWVLREACRQMAIWQKEFGDGILLTISVNLSVVQLSTRGLIEQINQILWETGINPHSLKIEITETGLLGNVTSEKAMLEQLKALGIQLSIDDFGTGYSSLARLHQMPIDTLKIDRSFISQMTVDSESLEIVRTILTLAHSLEMDAIAEGVETADQLAQLRSLLCEYAQGYFISKPVDGKTAEDLLRNNLRF</sequence>
<dbReference type="GO" id="GO:0005524">
    <property type="term" value="F:ATP binding"/>
    <property type="evidence" value="ECO:0007669"/>
    <property type="project" value="UniProtKB-KW"/>
</dbReference>
<evidence type="ECO:0000256" key="1">
    <source>
        <dbReference type="ARBA" id="ARBA00004651"/>
    </source>
</evidence>
<dbReference type="GO" id="GO:0016301">
    <property type="term" value="F:kinase activity"/>
    <property type="evidence" value="ECO:0007669"/>
    <property type="project" value="UniProtKB-KW"/>
</dbReference>
<dbReference type="PANTHER" id="PTHR44757:SF2">
    <property type="entry name" value="BIOFILM ARCHITECTURE MAINTENANCE PROTEIN MBAA"/>
    <property type="match status" value="1"/>
</dbReference>
<dbReference type="SMART" id="SM00304">
    <property type="entry name" value="HAMP"/>
    <property type="match status" value="1"/>
</dbReference>